<organism evidence="1 2">
    <name type="scientific">Hypoxylon rubiginosum</name>
    <dbReference type="NCBI Taxonomy" id="110542"/>
    <lineage>
        <taxon>Eukaryota</taxon>
        <taxon>Fungi</taxon>
        <taxon>Dikarya</taxon>
        <taxon>Ascomycota</taxon>
        <taxon>Pezizomycotina</taxon>
        <taxon>Sordariomycetes</taxon>
        <taxon>Xylariomycetidae</taxon>
        <taxon>Xylariales</taxon>
        <taxon>Hypoxylaceae</taxon>
        <taxon>Hypoxylon</taxon>
    </lineage>
</organism>
<evidence type="ECO:0000313" key="1">
    <source>
        <dbReference type="EMBL" id="KAI6084753.1"/>
    </source>
</evidence>
<name>A0ACC0CWM3_9PEZI</name>
<accession>A0ACC0CWM3</accession>
<comment type="caution">
    <text evidence="1">The sequence shown here is derived from an EMBL/GenBank/DDBJ whole genome shotgun (WGS) entry which is preliminary data.</text>
</comment>
<protein>
    <submittedName>
        <fullName evidence="1">Uncharacterized protein</fullName>
    </submittedName>
</protein>
<evidence type="ECO:0000313" key="2">
    <source>
        <dbReference type="Proteomes" id="UP001497680"/>
    </source>
</evidence>
<keyword evidence="2" id="KW-1185">Reference proteome</keyword>
<dbReference type="EMBL" id="MU394333">
    <property type="protein sequence ID" value="KAI6084753.1"/>
    <property type="molecule type" value="Genomic_DNA"/>
</dbReference>
<proteinExistence type="predicted"/>
<dbReference type="Proteomes" id="UP001497680">
    <property type="component" value="Unassembled WGS sequence"/>
</dbReference>
<sequence>MYFTKNALVALALAAARLAVATTPGAPPVLAEVEAEVEAEIHARAPIPSFKVGWGQELQNHDQANHWVVWVEGESACPAAIELAKLVDSPCGQSFNLKGQQLSLADCSGNEPRSVHGSGGSKVLTCGSNGKNGRKITCHGNQHDIVQHGYCQ</sequence>
<reference evidence="1 2" key="1">
    <citation type="journal article" date="2022" name="New Phytol.">
        <title>Ecological generalism drives hyperdiversity of secondary metabolite gene clusters in xylarialean endophytes.</title>
        <authorList>
            <person name="Franco M.E.E."/>
            <person name="Wisecaver J.H."/>
            <person name="Arnold A.E."/>
            <person name="Ju Y.M."/>
            <person name="Slot J.C."/>
            <person name="Ahrendt S."/>
            <person name="Moore L.P."/>
            <person name="Eastman K.E."/>
            <person name="Scott K."/>
            <person name="Konkel Z."/>
            <person name="Mondo S.J."/>
            <person name="Kuo A."/>
            <person name="Hayes R.D."/>
            <person name="Haridas S."/>
            <person name="Andreopoulos B."/>
            <person name="Riley R."/>
            <person name="LaButti K."/>
            <person name="Pangilinan J."/>
            <person name="Lipzen A."/>
            <person name="Amirebrahimi M."/>
            <person name="Yan J."/>
            <person name="Adam C."/>
            <person name="Keymanesh K."/>
            <person name="Ng V."/>
            <person name="Louie K."/>
            <person name="Northen T."/>
            <person name="Drula E."/>
            <person name="Henrissat B."/>
            <person name="Hsieh H.M."/>
            <person name="Youens-Clark K."/>
            <person name="Lutzoni F."/>
            <person name="Miadlikowska J."/>
            <person name="Eastwood D.C."/>
            <person name="Hamelin R.C."/>
            <person name="Grigoriev I.V."/>
            <person name="U'Ren J.M."/>
        </authorList>
    </citation>
    <scope>NUCLEOTIDE SEQUENCE [LARGE SCALE GENOMIC DNA]</scope>
    <source>
        <strain evidence="1 2">ER1909</strain>
    </source>
</reference>
<gene>
    <name evidence="1" type="ORF">F4821DRAFT_261650</name>
</gene>